<dbReference type="KEGG" id="sind:105178735"/>
<keyword evidence="1" id="KW-0472">Membrane</keyword>
<dbReference type="OrthoDB" id="1727102at2759"/>
<protein>
    <submittedName>
        <fullName evidence="3">Uncharacterized protein LOC105178735</fullName>
    </submittedName>
</protein>
<name>A0A6I9UGG4_SESIN</name>
<dbReference type="Gramene" id="SIN_1003798.t">
    <property type="protein sequence ID" value="SIN_1003798.t.cds1"/>
    <property type="gene ID" value="SIN_1003798"/>
</dbReference>
<dbReference type="RefSeq" id="XP_011100572.1">
    <property type="nucleotide sequence ID" value="XM_011102270.2"/>
</dbReference>
<gene>
    <name evidence="3" type="primary">LOC105178735</name>
</gene>
<proteinExistence type="predicted"/>
<dbReference type="PANTHER" id="PTHR34947:SF2">
    <property type="entry name" value="TRANSMEMBRANE PROTEIN"/>
    <property type="match status" value="1"/>
</dbReference>
<evidence type="ECO:0000313" key="3">
    <source>
        <dbReference type="RefSeq" id="XP_011100572.1"/>
    </source>
</evidence>
<dbReference type="Proteomes" id="UP000504604">
    <property type="component" value="Linkage group LG16"/>
</dbReference>
<dbReference type="GeneID" id="105178735"/>
<sequence>MNPSDKLYYLKKLTQILLPISLFSLLFSHESSLPPMMLQSYDYLVSSLSTNFFTYTSERNYVFLLCNGILALIIGTSFESGSKGIRFRDRHPERVNEFQEKTKSIEVVVKLAEEAEGREENGPSSSPIAEVDKYVELNCQNCDEIEEDEEEDGVDDDQGCLSEDEMNKKFDDFIKRMKQEFHGVRNNSIIQ</sequence>
<evidence type="ECO:0000256" key="1">
    <source>
        <dbReference type="SAM" id="Phobius"/>
    </source>
</evidence>
<evidence type="ECO:0000313" key="2">
    <source>
        <dbReference type="Proteomes" id="UP000504604"/>
    </source>
</evidence>
<dbReference type="PANTHER" id="PTHR34947">
    <property type="entry name" value="TRANSMEMBRANE PROTEIN"/>
    <property type="match status" value="1"/>
</dbReference>
<keyword evidence="1" id="KW-1133">Transmembrane helix</keyword>
<keyword evidence="1" id="KW-0812">Transmembrane</keyword>
<feature type="transmembrane region" description="Helical" evidence="1">
    <location>
        <begin position="61"/>
        <end position="78"/>
    </location>
</feature>
<dbReference type="AlphaFoldDB" id="A0A6I9UGG4"/>
<keyword evidence="2" id="KW-1185">Reference proteome</keyword>
<accession>A0A6I9UGG4</accession>
<organism evidence="2 3">
    <name type="scientific">Sesamum indicum</name>
    <name type="common">Oriental sesame</name>
    <name type="synonym">Sesamum orientale</name>
    <dbReference type="NCBI Taxonomy" id="4182"/>
    <lineage>
        <taxon>Eukaryota</taxon>
        <taxon>Viridiplantae</taxon>
        <taxon>Streptophyta</taxon>
        <taxon>Embryophyta</taxon>
        <taxon>Tracheophyta</taxon>
        <taxon>Spermatophyta</taxon>
        <taxon>Magnoliopsida</taxon>
        <taxon>eudicotyledons</taxon>
        <taxon>Gunneridae</taxon>
        <taxon>Pentapetalae</taxon>
        <taxon>asterids</taxon>
        <taxon>lamiids</taxon>
        <taxon>Lamiales</taxon>
        <taxon>Pedaliaceae</taxon>
        <taxon>Sesamum</taxon>
    </lineage>
</organism>
<reference evidence="3" key="1">
    <citation type="submission" date="2025-08" db="UniProtKB">
        <authorList>
            <consortium name="RefSeq"/>
        </authorList>
    </citation>
    <scope>IDENTIFICATION</scope>
</reference>
<dbReference type="InParanoid" id="A0A6I9UGG4"/>